<dbReference type="PRINTS" id="PR00455">
    <property type="entry name" value="HTHTETR"/>
</dbReference>
<proteinExistence type="predicted"/>
<evidence type="ECO:0000313" key="6">
    <source>
        <dbReference type="EMBL" id="MFI6505140.1"/>
    </source>
</evidence>
<dbReference type="InterPro" id="IPR036271">
    <property type="entry name" value="Tet_transcr_reg_TetR-rel_C_sf"/>
</dbReference>
<accession>A0ABW7ZAE1</accession>
<feature type="DNA-binding region" description="H-T-H motif" evidence="4">
    <location>
        <begin position="22"/>
        <end position="41"/>
    </location>
</feature>
<dbReference type="PROSITE" id="PS50977">
    <property type="entry name" value="HTH_TETR_2"/>
    <property type="match status" value="1"/>
</dbReference>
<dbReference type="InterPro" id="IPR050109">
    <property type="entry name" value="HTH-type_TetR-like_transc_reg"/>
</dbReference>
<evidence type="ECO:0000256" key="1">
    <source>
        <dbReference type="ARBA" id="ARBA00023015"/>
    </source>
</evidence>
<dbReference type="Pfam" id="PF00440">
    <property type="entry name" value="TetR_N"/>
    <property type="match status" value="1"/>
</dbReference>
<evidence type="ECO:0000313" key="7">
    <source>
        <dbReference type="Proteomes" id="UP001612741"/>
    </source>
</evidence>
<protein>
    <submittedName>
        <fullName evidence="6">TetR/AcrR family transcriptional regulator</fullName>
    </submittedName>
</protein>
<dbReference type="RefSeq" id="WP_397091178.1">
    <property type="nucleotide sequence ID" value="NZ_JBITGY010000017.1"/>
</dbReference>
<dbReference type="Gene3D" id="1.10.10.60">
    <property type="entry name" value="Homeodomain-like"/>
    <property type="match status" value="1"/>
</dbReference>
<dbReference type="PANTHER" id="PTHR30055:SF148">
    <property type="entry name" value="TETR-FAMILY TRANSCRIPTIONAL REGULATOR"/>
    <property type="match status" value="1"/>
</dbReference>
<keyword evidence="2 4" id="KW-0238">DNA-binding</keyword>
<dbReference type="SUPFAM" id="SSF48498">
    <property type="entry name" value="Tetracyclin repressor-like, C-terminal domain"/>
    <property type="match status" value="1"/>
</dbReference>
<keyword evidence="3" id="KW-0804">Transcription</keyword>
<feature type="domain" description="HTH tetR-type" evidence="5">
    <location>
        <begin position="1"/>
        <end position="59"/>
    </location>
</feature>
<keyword evidence="7" id="KW-1185">Reference proteome</keyword>
<reference evidence="6 7" key="1">
    <citation type="submission" date="2024-10" db="EMBL/GenBank/DDBJ databases">
        <title>The Natural Products Discovery Center: Release of the First 8490 Sequenced Strains for Exploring Actinobacteria Biosynthetic Diversity.</title>
        <authorList>
            <person name="Kalkreuter E."/>
            <person name="Kautsar S.A."/>
            <person name="Yang D."/>
            <person name="Bader C.D."/>
            <person name="Teijaro C.N."/>
            <person name="Fluegel L."/>
            <person name="Davis C.M."/>
            <person name="Simpson J.R."/>
            <person name="Lauterbach L."/>
            <person name="Steele A.D."/>
            <person name="Gui C."/>
            <person name="Meng S."/>
            <person name="Li G."/>
            <person name="Viehrig K."/>
            <person name="Ye F."/>
            <person name="Su P."/>
            <person name="Kiefer A.F."/>
            <person name="Nichols A."/>
            <person name="Cepeda A.J."/>
            <person name="Yan W."/>
            <person name="Fan B."/>
            <person name="Jiang Y."/>
            <person name="Adhikari A."/>
            <person name="Zheng C.-J."/>
            <person name="Schuster L."/>
            <person name="Cowan T.M."/>
            <person name="Smanski M.J."/>
            <person name="Chevrette M.G."/>
            <person name="De Carvalho L.P.S."/>
            <person name="Shen B."/>
        </authorList>
    </citation>
    <scope>NUCLEOTIDE SEQUENCE [LARGE SCALE GENOMIC DNA]</scope>
    <source>
        <strain evidence="6 7">NPDC050545</strain>
    </source>
</reference>
<name>A0ABW7ZAE1_9ACTN</name>
<dbReference type="PANTHER" id="PTHR30055">
    <property type="entry name" value="HTH-TYPE TRANSCRIPTIONAL REGULATOR RUTR"/>
    <property type="match status" value="1"/>
</dbReference>
<dbReference type="SUPFAM" id="SSF46689">
    <property type="entry name" value="Homeodomain-like"/>
    <property type="match status" value="1"/>
</dbReference>
<gene>
    <name evidence="6" type="ORF">ACIBG2_47710</name>
</gene>
<dbReference type="Pfam" id="PF16859">
    <property type="entry name" value="TetR_C_11"/>
    <property type="match status" value="1"/>
</dbReference>
<evidence type="ECO:0000256" key="4">
    <source>
        <dbReference type="PROSITE-ProRule" id="PRU00335"/>
    </source>
</evidence>
<evidence type="ECO:0000259" key="5">
    <source>
        <dbReference type="PROSITE" id="PS50977"/>
    </source>
</evidence>
<dbReference type="InterPro" id="IPR009057">
    <property type="entry name" value="Homeodomain-like_sf"/>
</dbReference>
<dbReference type="Proteomes" id="UP001612741">
    <property type="component" value="Unassembled WGS sequence"/>
</dbReference>
<dbReference type="InterPro" id="IPR001647">
    <property type="entry name" value="HTH_TetR"/>
</dbReference>
<evidence type="ECO:0000256" key="3">
    <source>
        <dbReference type="ARBA" id="ARBA00023163"/>
    </source>
</evidence>
<keyword evidence="1" id="KW-0805">Transcription regulation</keyword>
<organism evidence="6 7">
    <name type="scientific">Nonomuraea typhae</name>
    <dbReference type="NCBI Taxonomy" id="2603600"/>
    <lineage>
        <taxon>Bacteria</taxon>
        <taxon>Bacillati</taxon>
        <taxon>Actinomycetota</taxon>
        <taxon>Actinomycetes</taxon>
        <taxon>Streptosporangiales</taxon>
        <taxon>Streptosporangiaceae</taxon>
        <taxon>Nonomuraea</taxon>
    </lineage>
</organism>
<dbReference type="Gene3D" id="1.10.357.10">
    <property type="entry name" value="Tetracycline Repressor, domain 2"/>
    <property type="match status" value="1"/>
</dbReference>
<dbReference type="InterPro" id="IPR011075">
    <property type="entry name" value="TetR_C"/>
</dbReference>
<sequence length="184" mass="19727">MDHKILETARELIDEVGYPALTIDQVAARAGVGKAAIYRRYASKAEMAFIATVHGQWPPPQPDTGSLHGDLLELARTYHTLLAAPASRHVAPALMSELAVNPELVTRFQDNFQAAELAGLAEIIQRAVARGELARPVDPAIAHLLLIGSHVAALYLFHQHVDDTTVTSLATATTAGLIALADQE</sequence>
<dbReference type="EMBL" id="JBITGY010000017">
    <property type="protein sequence ID" value="MFI6505140.1"/>
    <property type="molecule type" value="Genomic_DNA"/>
</dbReference>
<evidence type="ECO:0000256" key="2">
    <source>
        <dbReference type="ARBA" id="ARBA00023125"/>
    </source>
</evidence>
<comment type="caution">
    <text evidence="6">The sequence shown here is derived from an EMBL/GenBank/DDBJ whole genome shotgun (WGS) entry which is preliminary data.</text>
</comment>